<dbReference type="InterPro" id="IPR007421">
    <property type="entry name" value="Schlafen_AlbA_2_dom"/>
</dbReference>
<dbReference type="RefSeq" id="WP_209037967.1">
    <property type="nucleotide sequence ID" value="NZ_JAATJH010000006.1"/>
</dbReference>
<feature type="domain" description="Schlafen AlbA-2" evidence="1">
    <location>
        <begin position="99"/>
        <end position="214"/>
    </location>
</feature>
<evidence type="ECO:0000313" key="2">
    <source>
        <dbReference type="EMBL" id="NJC27878.1"/>
    </source>
</evidence>
<name>A0ABX0XEY0_9BACT</name>
<dbReference type="InterPro" id="IPR038461">
    <property type="entry name" value="Schlafen_AlbA_2_dom_sf"/>
</dbReference>
<sequence>MVALWGVDGAWVGGFVWGGAGFWAGGGLTGGVVALQIPIIQNEGHKINTVAYCDYVIDGVSCNKKIVTCENIIDKKYYTMFERRDAFDGEEKLLKLISEDHFNDAKSKRIAPNKLQETFVAFANSDGGDLYIGIEDEKVETERLIDFVNEEEANEIIHHLLEGTDPSVENMEIEFIDFKSKGLVLHIIIPKSPAVHYCANGDCYIRVNARKSKIKGDRITQLAYSKGFYKYEQIAIKGAELNDYLKSENVLSYKNRIGTKLDTGVFFKKTEITC</sequence>
<proteinExistence type="predicted"/>
<evidence type="ECO:0000313" key="3">
    <source>
        <dbReference type="Proteomes" id="UP000770785"/>
    </source>
</evidence>
<gene>
    <name evidence="2" type="ORF">GGR27_003396</name>
</gene>
<dbReference type="EMBL" id="JAATJH010000006">
    <property type="protein sequence ID" value="NJC27878.1"/>
    <property type="molecule type" value="Genomic_DNA"/>
</dbReference>
<evidence type="ECO:0000259" key="1">
    <source>
        <dbReference type="Pfam" id="PF04326"/>
    </source>
</evidence>
<dbReference type="Proteomes" id="UP000770785">
    <property type="component" value="Unassembled WGS sequence"/>
</dbReference>
<dbReference type="PANTHER" id="PTHR30595:SF6">
    <property type="entry name" value="SCHLAFEN ALBA-2 DOMAIN-CONTAINING PROTEIN"/>
    <property type="match status" value="1"/>
</dbReference>
<comment type="caution">
    <text evidence="2">The sequence shown here is derived from an EMBL/GenBank/DDBJ whole genome shotgun (WGS) entry which is preliminary data.</text>
</comment>
<dbReference type="Pfam" id="PF04326">
    <property type="entry name" value="SLFN_AlbA_2"/>
    <property type="match status" value="1"/>
</dbReference>
<protein>
    <recommendedName>
        <fullName evidence="1">Schlafen AlbA-2 domain-containing protein</fullName>
    </recommendedName>
</protein>
<dbReference type="Gene3D" id="3.30.950.30">
    <property type="entry name" value="Schlafen, AAA domain"/>
    <property type="match status" value="1"/>
</dbReference>
<accession>A0ABX0XEY0</accession>
<organism evidence="2 3">
    <name type="scientific">Neolewinella antarctica</name>
    <dbReference type="NCBI Taxonomy" id="442734"/>
    <lineage>
        <taxon>Bacteria</taxon>
        <taxon>Pseudomonadati</taxon>
        <taxon>Bacteroidota</taxon>
        <taxon>Saprospiria</taxon>
        <taxon>Saprospirales</taxon>
        <taxon>Lewinellaceae</taxon>
        <taxon>Neolewinella</taxon>
    </lineage>
</organism>
<dbReference type="PANTHER" id="PTHR30595">
    <property type="entry name" value="GLPR-RELATED TRANSCRIPTIONAL REPRESSOR"/>
    <property type="match status" value="1"/>
</dbReference>
<keyword evidence="3" id="KW-1185">Reference proteome</keyword>
<reference evidence="2 3" key="1">
    <citation type="submission" date="2020-03" db="EMBL/GenBank/DDBJ databases">
        <title>Genomic Encyclopedia of Type Strains, Phase IV (KMG-IV): sequencing the most valuable type-strain genomes for metagenomic binning, comparative biology and taxonomic classification.</title>
        <authorList>
            <person name="Goeker M."/>
        </authorList>
    </citation>
    <scope>NUCLEOTIDE SEQUENCE [LARGE SCALE GENOMIC DNA]</scope>
    <source>
        <strain evidence="2 3">DSM 105096</strain>
    </source>
</reference>